<accession>A0ACB9PIY9</accession>
<name>A0ACB9PIY9_BAUVA</name>
<keyword evidence="2" id="KW-1185">Reference proteome</keyword>
<protein>
    <submittedName>
        <fullName evidence="1">Uncharacterized protein</fullName>
    </submittedName>
</protein>
<sequence length="328" mass="36373">MLGRSSVKLSKMAMANMLTVFLLMEVALVFGFPFGREDVLDMNYYLMSCPFAEPLVKDIVNRALQDDPTLAAGLIRMHFHDCFIEGCDGSILIDSTNDNTAEKDSPANLSLRGYEVIDEIKEELEQQCPGVVSCADILAMAARDAVFFAGGPVYDLPKGRKDGRRSKIEDTINLPFPTFNASQLIKLFGQHGFSAQEMVALSGGHILGVARCASFKNRLTGVDPTLDSEFKQTLSKTCSAGDNTQQPFDATSNDFDNEYYNALLRKKGVLTSDQTLYTSPKTRSFVNAYAMNQAMFFFDFQQAMVKMSLLDVKQASKGEVRENCRKIN</sequence>
<evidence type="ECO:0000313" key="1">
    <source>
        <dbReference type="EMBL" id="KAI4347431.1"/>
    </source>
</evidence>
<dbReference type="Proteomes" id="UP000828941">
    <property type="component" value="Chromosome 4"/>
</dbReference>
<dbReference type="EMBL" id="CM039429">
    <property type="protein sequence ID" value="KAI4347431.1"/>
    <property type="molecule type" value="Genomic_DNA"/>
</dbReference>
<proteinExistence type="predicted"/>
<gene>
    <name evidence="1" type="ORF">L6164_008245</name>
</gene>
<evidence type="ECO:0000313" key="2">
    <source>
        <dbReference type="Proteomes" id="UP000828941"/>
    </source>
</evidence>
<reference evidence="1 2" key="1">
    <citation type="journal article" date="2022" name="DNA Res.">
        <title>Chromosomal-level genome assembly of the orchid tree Bauhinia variegata (Leguminosae; Cercidoideae) supports the allotetraploid origin hypothesis of Bauhinia.</title>
        <authorList>
            <person name="Zhong Y."/>
            <person name="Chen Y."/>
            <person name="Zheng D."/>
            <person name="Pang J."/>
            <person name="Liu Y."/>
            <person name="Luo S."/>
            <person name="Meng S."/>
            <person name="Qian L."/>
            <person name="Wei D."/>
            <person name="Dai S."/>
            <person name="Zhou R."/>
        </authorList>
    </citation>
    <scope>NUCLEOTIDE SEQUENCE [LARGE SCALE GENOMIC DNA]</scope>
    <source>
        <strain evidence="1">BV-YZ2020</strain>
    </source>
</reference>
<comment type="caution">
    <text evidence="1">The sequence shown here is derived from an EMBL/GenBank/DDBJ whole genome shotgun (WGS) entry which is preliminary data.</text>
</comment>
<organism evidence="1 2">
    <name type="scientific">Bauhinia variegata</name>
    <name type="common">Purple orchid tree</name>
    <name type="synonym">Phanera variegata</name>
    <dbReference type="NCBI Taxonomy" id="167791"/>
    <lineage>
        <taxon>Eukaryota</taxon>
        <taxon>Viridiplantae</taxon>
        <taxon>Streptophyta</taxon>
        <taxon>Embryophyta</taxon>
        <taxon>Tracheophyta</taxon>
        <taxon>Spermatophyta</taxon>
        <taxon>Magnoliopsida</taxon>
        <taxon>eudicotyledons</taxon>
        <taxon>Gunneridae</taxon>
        <taxon>Pentapetalae</taxon>
        <taxon>rosids</taxon>
        <taxon>fabids</taxon>
        <taxon>Fabales</taxon>
        <taxon>Fabaceae</taxon>
        <taxon>Cercidoideae</taxon>
        <taxon>Cercideae</taxon>
        <taxon>Bauhiniinae</taxon>
        <taxon>Bauhinia</taxon>
    </lineage>
</organism>